<gene>
    <name evidence="4" type="ORF">CSOJ01_14959</name>
</gene>
<proteinExistence type="inferred from homology"/>
<name>A0A8H6IP75_9PEZI</name>
<dbReference type="InterPro" id="IPR029058">
    <property type="entry name" value="AB_hydrolase_fold"/>
</dbReference>
<keyword evidence="5" id="KW-1185">Reference proteome</keyword>
<comment type="similarity">
    <text evidence="1">Belongs to the peptidase S33 family.</text>
</comment>
<dbReference type="InterPro" id="IPR051601">
    <property type="entry name" value="Serine_prot/Carboxylest_S33"/>
</dbReference>
<evidence type="ECO:0000313" key="5">
    <source>
        <dbReference type="Proteomes" id="UP000652219"/>
    </source>
</evidence>
<evidence type="ECO:0000256" key="1">
    <source>
        <dbReference type="ARBA" id="ARBA00010088"/>
    </source>
</evidence>
<evidence type="ECO:0000256" key="2">
    <source>
        <dbReference type="ARBA" id="ARBA00022801"/>
    </source>
</evidence>
<keyword evidence="2" id="KW-0378">Hydrolase</keyword>
<evidence type="ECO:0000259" key="3">
    <source>
        <dbReference type="Pfam" id="PF08386"/>
    </source>
</evidence>
<dbReference type="Gene3D" id="3.40.50.1820">
    <property type="entry name" value="alpha/beta hydrolase"/>
    <property type="match status" value="1"/>
</dbReference>
<dbReference type="GO" id="GO:0016787">
    <property type="term" value="F:hydrolase activity"/>
    <property type="evidence" value="ECO:0007669"/>
    <property type="project" value="UniProtKB-KW"/>
</dbReference>
<dbReference type="EMBL" id="WIGN01000556">
    <property type="protein sequence ID" value="KAF6788730.1"/>
    <property type="molecule type" value="Genomic_DNA"/>
</dbReference>
<sequence>MDEKTIHLAPAHRQRHAKATRRWGAACTLLTATALLYASGLGRSFPKRTFMGSSHSPDERLTSQQGNNDTYFDWEALPPSRDLAYVPCYGKFECARLLLPMDWTAPEEKWRDHEVAVAMIKQPANISVLDPRYGGEVYLNPGGPGVQGVTMLTGRLNGQLVDAINGNDTEGKVFDLVSFDPRGVGFSTPRISCFDNLLDRQLWHQLERAYGDVGSSQRSFDMLWARARSLEKLCGAERVSPEEFLLMSTVTTAFVARDMLAMVERSGEARERRAREALDRSYGRENHMAVPEAVHYKPGEELLQYWGFSYGSFLGGTFASLYPKRVGRMILDGCGDFADNASGEFLGFLLDTDREWDEFFRLCHAAGPDKCALYDPNGPGAMKKLVDDLLDALEHDPIPVFEEGMPFPEVFTRETLVGGMFGSLYQPYRSGNWINLAETLAVLLGNGTLTPRALGMLPSRRLRTSTEGCRTADCATEGMGEGFWDEINFGVYCPDGEDFRNVTKPEAAAWVDVLRAQSKLFGRMFASTSKMPCFGYPARPRWRFAGPFGGRTRTPVLFVGNTLDPVAPIEGTRMNVPLFEGARLLQQDSVGHCSINAPSRCIASYVREYLVSGELPEEGAVCPVDRLPFDDADA</sequence>
<accession>A0A8H6IP75</accession>
<dbReference type="InterPro" id="IPR013595">
    <property type="entry name" value="Pept_S33_TAP-like_C"/>
</dbReference>
<dbReference type="PANTHER" id="PTHR43248">
    <property type="entry name" value="2-SUCCINYL-6-HYDROXY-2,4-CYCLOHEXADIENE-1-CARBOXYLATE SYNTHASE"/>
    <property type="match status" value="1"/>
</dbReference>
<reference evidence="4 5" key="1">
    <citation type="journal article" date="2020" name="Phytopathology">
        <title>Genome Sequence Resources of Colletotrichum truncatum, C. plurivorum, C. musicola, and C. sojae: Four Species Pathogenic to Soybean (Glycine max).</title>
        <authorList>
            <person name="Rogerio F."/>
            <person name="Boufleur T.R."/>
            <person name="Ciampi-Guillardi M."/>
            <person name="Sukno S.A."/>
            <person name="Thon M.R."/>
            <person name="Massola Junior N.S."/>
            <person name="Baroncelli R."/>
        </authorList>
    </citation>
    <scope>NUCLEOTIDE SEQUENCE [LARGE SCALE GENOMIC DNA]</scope>
    <source>
        <strain evidence="4 5">LFN0009</strain>
    </source>
</reference>
<dbReference type="Proteomes" id="UP000652219">
    <property type="component" value="Unassembled WGS sequence"/>
</dbReference>
<feature type="domain" description="Peptidase S33 tripeptidyl aminopeptidase-like C-terminal" evidence="3">
    <location>
        <begin position="521"/>
        <end position="622"/>
    </location>
</feature>
<comment type="caution">
    <text evidence="4">The sequence shown here is derived from an EMBL/GenBank/DDBJ whole genome shotgun (WGS) entry which is preliminary data.</text>
</comment>
<dbReference type="AlphaFoldDB" id="A0A8H6IP75"/>
<protein>
    <recommendedName>
        <fullName evidence="3">Peptidase S33 tripeptidyl aminopeptidase-like C-terminal domain-containing protein</fullName>
    </recommendedName>
</protein>
<evidence type="ECO:0000313" key="4">
    <source>
        <dbReference type="EMBL" id="KAF6788730.1"/>
    </source>
</evidence>
<dbReference type="SUPFAM" id="SSF53474">
    <property type="entry name" value="alpha/beta-Hydrolases"/>
    <property type="match status" value="1"/>
</dbReference>
<dbReference type="Pfam" id="PF08386">
    <property type="entry name" value="Abhydrolase_4"/>
    <property type="match status" value="1"/>
</dbReference>
<dbReference type="PANTHER" id="PTHR43248:SF25">
    <property type="entry name" value="AB HYDROLASE-1 DOMAIN-CONTAINING PROTEIN-RELATED"/>
    <property type="match status" value="1"/>
</dbReference>
<organism evidence="4 5">
    <name type="scientific">Colletotrichum sojae</name>
    <dbReference type="NCBI Taxonomy" id="2175907"/>
    <lineage>
        <taxon>Eukaryota</taxon>
        <taxon>Fungi</taxon>
        <taxon>Dikarya</taxon>
        <taxon>Ascomycota</taxon>
        <taxon>Pezizomycotina</taxon>
        <taxon>Sordariomycetes</taxon>
        <taxon>Hypocreomycetidae</taxon>
        <taxon>Glomerellales</taxon>
        <taxon>Glomerellaceae</taxon>
        <taxon>Colletotrichum</taxon>
        <taxon>Colletotrichum orchidearum species complex</taxon>
    </lineage>
</organism>